<feature type="compositionally biased region" description="Basic residues" evidence="5">
    <location>
        <begin position="931"/>
        <end position="948"/>
    </location>
</feature>
<evidence type="ECO:0000256" key="1">
    <source>
        <dbReference type="ARBA" id="ARBA00004604"/>
    </source>
</evidence>
<protein>
    <submittedName>
        <fullName evidence="8">G8823 protein</fullName>
    </submittedName>
</protein>
<comment type="subcellular location">
    <subcellularLocation>
        <location evidence="1">Nucleus</location>
        <location evidence="1">Nucleolus</location>
    </subcellularLocation>
</comment>
<sequence length="948" mass="102339">MAKKRKDSKPGQGTRGPSKKPKKAKAAPLPEARDDSDLEVSDEDVDFVDEYSQRLGFLTSLDRKQIDRDAEKGVDKKKQPKLPAPPAADKAPSEDEESYEQAPRHKAAETVKERERADLLPVKVNGELVYRRAAKTDDQALPPVPAVEGITIQEDEPEEDVSPVVTDEDEEATDDDGDADDTEDGSEDEGLERDNGDGSVRERSASGAQAGVSGRGNQSGPAAERIQRGASRQAELEEFQQEQERREELKQQIALAATKLLQDPEQHSRELQPLIQLVSSRDEVVARLAMLSLAAVFKDILPGYRIRPPTDKELSMAVSKDVKKLRDHESGLLRAYQGYLKALLAACNKTEATGLPNGAISGTKPSATARVGVKCLAILLKSLAHFNHAFDILQAVVPRMVHRDEVIASEASQAVRTVLAADAAGDGTLARDAVQLVADLVKRRKCLAPPQTVEVLLGLTLRSAKASDVKSGEQREYRSRKTRKKEKRLRKGEDEVSAAFRESQATIDAAQKRRMQSETLEALFEIFFRVLKQCTASGYAAAERKGAPMTEAQAAKKFPLLAPALQGLTRYAHLISVEYFSDLLTVMQQIGNAPGLPLRTRLQCILTASDILKGQGEALTVDRHHLYQALYRTLGHSSLGSLEPINPPANVPHQQAGNSSGGAKSLQRGASRAKQGAGQLEQAVPFPVLLSRTAYQMLVEQARALDSGRMAAFALRLAGAARFLGPGGALGLLAVLERLLRQQSRLRSMLDMDAESPVLPVMTSKDPHSLEDAARTALGSQLWELHALASSHRDGVVRSAAKAVAAIPTDNLSGHHVPMFAVADGPPGVAATHMSSRERAPDNEHTGGPERSSIIDKLQGVLGAYFLKARGASESQRDKDACSALAAEATSLLAQLQGAKSLYSPPFPGGKPSKAMQKQRGAVPGGTGKQKQAKQARQQKPHPQKQGT</sequence>
<feature type="region of interest" description="Disordered" evidence="5">
    <location>
        <begin position="642"/>
        <end position="678"/>
    </location>
</feature>
<dbReference type="Proteomes" id="UP001497392">
    <property type="component" value="Unassembled WGS sequence"/>
</dbReference>
<comment type="similarity">
    <text evidence="2">Belongs to the CBF/MAK21 family.</text>
</comment>
<keyword evidence="3" id="KW-0175">Coiled coil</keyword>
<feature type="compositionally biased region" description="Polar residues" evidence="5">
    <location>
        <begin position="652"/>
        <end position="662"/>
    </location>
</feature>
<comment type="caution">
    <text evidence="8">The sequence shown here is derived from an EMBL/GenBank/DDBJ whole genome shotgun (WGS) entry which is preliminary data.</text>
</comment>
<feature type="compositionally biased region" description="Basic and acidic residues" evidence="5">
    <location>
        <begin position="835"/>
        <end position="848"/>
    </location>
</feature>
<gene>
    <name evidence="8" type="primary">g8823</name>
    <name evidence="8" type="ORF">VP750_LOCUS7923</name>
</gene>
<keyword evidence="9" id="KW-1185">Reference proteome</keyword>
<feature type="region of interest" description="Disordered" evidence="5">
    <location>
        <begin position="1"/>
        <end position="44"/>
    </location>
</feature>
<evidence type="ECO:0000259" key="6">
    <source>
        <dbReference type="Pfam" id="PF03914"/>
    </source>
</evidence>
<dbReference type="InterPro" id="IPR016903">
    <property type="entry name" value="Nucleolar_cplx-assoc_3"/>
</dbReference>
<feature type="region of interest" description="Disordered" evidence="5">
    <location>
        <begin position="133"/>
        <end position="245"/>
    </location>
</feature>
<dbReference type="PANTHER" id="PTHR14428">
    <property type="entry name" value="NUCLEOLAR COMPLEX PROTEIN 3"/>
    <property type="match status" value="1"/>
</dbReference>
<feature type="compositionally biased region" description="Acidic residues" evidence="5">
    <location>
        <begin position="153"/>
        <end position="191"/>
    </location>
</feature>
<feature type="compositionally biased region" description="Basic and acidic residues" evidence="5">
    <location>
        <begin position="102"/>
        <end position="118"/>
    </location>
</feature>
<feature type="compositionally biased region" description="Basic and acidic residues" evidence="5">
    <location>
        <begin position="192"/>
        <end position="204"/>
    </location>
</feature>
<feature type="compositionally biased region" description="Basic residues" evidence="5">
    <location>
        <begin position="480"/>
        <end position="490"/>
    </location>
</feature>
<feature type="region of interest" description="Disordered" evidence="5">
    <location>
        <begin position="58"/>
        <end position="119"/>
    </location>
</feature>
<feature type="compositionally biased region" description="Acidic residues" evidence="5">
    <location>
        <begin position="34"/>
        <end position="44"/>
    </location>
</feature>
<evidence type="ECO:0000259" key="7">
    <source>
        <dbReference type="Pfam" id="PF07540"/>
    </source>
</evidence>
<evidence type="ECO:0000313" key="8">
    <source>
        <dbReference type="EMBL" id="CAL5226017.1"/>
    </source>
</evidence>
<evidence type="ECO:0000256" key="5">
    <source>
        <dbReference type="SAM" id="MobiDB-lite"/>
    </source>
</evidence>
<evidence type="ECO:0000313" key="9">
    <source>
        <dbReference type="Proteomes" id="UP001497392"/>
    </source>
</evidence>
<dbReference type="InterPro" id="IPR011501">
    <property type="entry name" value="Noc3_N"/>
</dbReference>
<feature type="compositionally biased region" description="Basic and acidic residues" evidence="5">
    <location>
        <begin position="470"/>
        <end position="479"/>
    </location>
</feature>
<evidence type="ECO:0000256" key="2">
    <source>
        <dbReference type="ARBA" id="ARBA00007797"/>
    </source>
</evidence>
<dbReference type="InterPro" id="IPR005612">
    <property type="entry name" value="CCAAT-binding_factor"/>
</dbReference>
<name>A0ABP1G1D2_9CHLO</name>
<proteinExistence type="inferred from homology"/>
<dbReference type="SUPFAM" id="SSF48371">
    <property type="entry name" value="ARM repeat"/>
    <property type="match status" value="1"/>
</dbReference>
<feature type="region of interest" description="Disordered" evidence="5">
    <location>
        <begin position="900"/>
        <end position="948"/>
    </location>
</feature>
<feature type="domain" description="Nucleolar complex-associated protein 3 N-terminal" evidence="7">
    <location>
        <begin position="249"/>
        <end position="339"/>
    </location>
</feature>
<dbReference type="PANTHER" id="PTHR14428:SF5">
    <property type="entry name" value="NUCLEOLAR COMPLEX PROTEIN 3 HOMOLOG"/>
    <property type="match status" value="1"/>
</dbReference>
<feature type="region of interest" description="Disordered" evidence="5">
    <location>
        <begin position="823"/>
        <end position="852"/>
    </location>
</feature>
<feature type="region of interest" description="Disordered" evidence="5">
    <location>
        <begin position="470"/>
        <end position="496"/>
    </location>
</feature>
<keyword evidence="4" id="KW-0539">Nucleus</keyword>
<feature type="compositionally biased region" description="Basic and acidic residues" evidence="5">
    <location>
        <begin position="61"/>
        <end position="77"/>
    </location>
</feature>
<organism evidence="8 9">
    <name type="scientific">Coccomyxa viridis</name>
    <dbReference type="NCBI Taxonomy" id="1274662"/>
    <lineage>
        <taxon>Eukaryota</taxon>
        <taxon>Viridiplantae</taxon>
        <taxon>Chlorophyta</taxon>
        <taxon>core chlorophytes</taxon>
        <taxon>Trebouxiophyceae</taxon>
        <taxon>Trebouxiophyceae incertae sedis</taxon>
        <taxon>Coccomyxaceae</taxon>
        <taxon>Coccomyxa</taxon>
    </lineage>
</organism>
<dbReference type="InterPro" id="IPR016024">
    <property type="entry name" value="ARM-type_fold"/>
</dbReference>
<evidence type="ECO:0000256" key="4">
    <source>
        <dbReference type="ARBA" id="ARBA00023242"/>
    </source>
</evidence>
<feature type="domain" description="CCAAT-binding factor" evidence="6">
    <location>
        <begin position="602"/>
        <end position="793"/>
    </location>
</feature>
<dbReference type="Pfam" id="PF07540">
    <property type="entry name" value="NOC3p"/>
    <property type="match status" value="1"/>
</dbReference>
<evidence type="ECO:0000256" key="3">
    <source>
        <dbReference type="ARBA" id="ARBA00023054"/>
    </source>
</evidence>
<dbReference type="Pfam" id="PF03914">
    <property type="entry name" value="CBF"/>
    <property type="match status" value="1"/>
</dbReference>
<accession>A0ABP1G1D2</accession>
<dbReference type="EMBL" id="CAXHTA020000015">
    <property type="protein sequence ID" value="CAL5226017.1"/>
    <property type="molecule type" value="Genomic_DNA"/>
</dbReference>
<reference evidence="8 9" key="1">
    <citation type="submission" date="2024-06" db="EMBL/GenBank/DDBJ databases">
        <authorList>
            <person name="Kraege A."/>
            <person name="Thomma B."/>
        </authorList>
    </citation>
    <scope>NUCLEOTIDE SEQUENCE [LARGE SCALE GENOMIC DNA]</scope>
</reference>